<feature type="compositionally biased region" description="Basic and acidic residues" evidence="1">
    <location>
        <begin position="117"/>
        <end position="126"/>
    </location>
</feature>
<gene>
    <name evidence="2" type="ORF">Vbra_2298</name>
</gene>
<protein>
    <submittedName>
        <fullName evidence="2">Uncharacterized protein</fullName>
    </submittedName>
</protein>
<reference evidence="2 3" key="1">
    <citation type="submission" date="2014-11" db="EMBL/GenBank/DDBJ databases">
        <authorList>
            <person name="Zhu J."/>
            <person name="Qi W."/>
            <person name="Song R."/>
        </authorList>
    </citation>
    <scope>NUCLEOTIDE SEQUENCE [LARGE SCALE GENOMIC DNA]</scope>
</reference>
<accession>A0A0G4GNK7</accession>
<proteinExistence type="predicted"/>
<feature type="compositionally biased region" description="Basic and acidic residues" evidence="1">
    <location>
        <begin position="14"/>
        <end position="23"/>
    </location>
</feature>
<dbReference type="VEuPathDB" id="CryptoDB:Vbra_2298"/>
<keyword evidence="3" id="KW-1185">Reference proteome</keyword>
<dbReference type="InParanoid" id="A0A0G4GNK7"/>
<evidence type="ECO:0000256" key="1">
    <source>
        <dbReference type="SAM" id="MobiDB-lite"/>
    </source>
</evidence>
<dbReference type="AlphaFoldDB" id="A0A0G4GNK7"/>
<organism evidence="2 3">
    <name type="scientific">Vitrella brassicaformis (strain CCMP3155)</name>
    <dbReference type="NCBI Taxonomy" id="1169540"/>
    <lineage>
        <taxon>Eukaryota</taxon>
        <taxon>Sar</taxon>
        <taxon>Alveolata</taxon>
        <taxon>Colpodellida</taxon>
        <taxon>Vitrellaceae</taxon>
        <taxon>Vitrella</taxon>
    </lineage>
</organism>
<dbReference type="Proteomes" id="UP000041254">
    <property type="component" value="Unassembled WGS sequence"/>
</dbReference>
<dbReference type="EMBL" id="CDMY01000738">
    <property type="protein sequence ID" value="CEM31858.1"/>
    <property type="molecule type" value="Genomic_DNA"/>
</dbReference>
<feature type="region of interest" description="Disordered" evidence="1">
    <location>
        <begin position="1"/>
        <end position="23"/>
    </location>
</feature>
<evidence type="ECO:0000313" key="2">
    <source>
        <dbReference type="EMBL" id="CEM31858.1"/>
    </source>
</evidence>
<sequence>MDSSHDAPTPSRGGRGDLSDDSLRDVIDQIQSIASEMAAPARRARELIQRNQHNDTQVCASAAGRRLLGFLTNLTDTHSALSNELTQTPTNHNKHKRRMDVDGGASQWGAGGAVGPKETDSNKQHSNEVPADDGGAKKRGRIDISHTAAAAADGGGDRDGHSGGGSAKGLFGAPQLWQRLSHSLGTQAGLRRTANGQQLLTFADQQQMGVADLLAALCVMEAGGWSEMSEAIELAGQCGNCQLPVRLTAADLHQYPNKAAYSAAPRVLAQLKMVGPHIHFGDGVTFQLFQHGNRLRAIKDQIGLEIDINPPLPANHPIQQHRQLHDPPVHSNMTYVPPLGWMSLAASRVYSSVSSFVKRIAINHFAATHQYNKTSGRIDRDVDNSRLITFVTQSSHTPVEGCTTTSTSYRSTDGFTYRRLVLTDASHSFVA</sequence>
<feature type="compositionally biased region" description="Polar residues" evidence="1">
    <location>
        <begin position="82"/>
        <end position="91"/>
    </location>
</feature>
<dbReference type="PhylomeDB" id="A0A0G4GNK7"/>
<evidence type="ECO:0000313" key="3">
    <source>
        <dbReference type="Proteomes" id="UP000041254"/>
    </source>
</evidence>
<name>A0A0G4GNK7_VITBC</name>
<feature type="region of interest" description="Disordered" evidence="1">
    <location>
        <begin position="82"/>
        <end position="170"/>
    </location>
</feature>